<dbReference type="eggNOG" id="KOG0449">
    <property type="taxonomic scope" value="Eukaryota"/>
</dbReference>
<accession>R8BNT9</accession>
<dbReference type="RefSeq" id="XP_007914303.1">
    <property type="nucleotide sequence ID" value="XM_007916112.1"/>
</dbReference>
<evidence type="ECO:0000256" key="1">
    <source>
        <dbReference type="ARBA" id="ARBA00004141"/>
    </source>
</evidence>
<sequence length="189" mass="20412">MISRVGLTAARRVAAKPSATFFSANLLRASAVSSLPAIQQTRGAATQKLTETDAQELLASQRRQRPTSPHLSIYAKDQTWFTASIWTRITGGIFSGGLYAYATAYLAAPLLGWHLESASIAAAVGALPFAIKGGLKFLIAWPFVFHLFNGIRHLVMDVGIGFTKKTLKTQGWAIWGASLLGGLYLGFIW</sequence>
<dbReference type="GO" id="GO:0006099">
    <property type="term" value="P:tricarboxylic acid cycle"/>
    <property type="evidence" value="ECO:0007669"/>
    <property type="project" value="InterPro"/>
</dbReference>
<evidence type="ECO:0000256" key="7">
    <source>
        <dbReference type="ARBA" id="ARBA00023136"/>
    </source>
</evidence>
<gene>
    <name evidence="9" type="ORF">UCRPA7_3561</name>
</gene>
<evidence type="ECO:0000256" key="3">
    <source>
        <dbReference type="ARBA" id="ARBA00022692"/>
    </source>
</evidence>
<feature type="transmembrane region" description="Helical" evidence="8">
    <location>
        <begin position="120"/>
        <end position="148"/>
    </location>
</feature>
<comment type="subcellular location">
    <subcellularLocation>
        <location evidence="1">Membrane</location>
        <topology evidence="1">Multi-pass membrane protein</topology>
    </subcellularLocation>
</comment>
<dbReference type="PROSITE" id="PS01001">
    <property type="entry name" value="SDH_CYT_2"/>
    <property type="match status" value="1"/>
</dbReference>
<dbReference type="AlphaFoldDB" id="R8BNT9"/>
<dbReference type="GO" id="GO:0005739">
    <property type="term" value="C:mitochondrion"/>
    <property type="evidence" value="ECO:0007669"/>
    <property type="project" value="GOC"/>
</dbReference>
<protein>
    <submittedName>
        <fullName evidence="9">Putative succinate dehydrogenase cytochrome b subunit protein</fullName>
    </submittedName>
</protein>
<dbReference type="NCBIfam" id="TIGR02970">
    <property type="entry name" value="succ_dehyd_cytB"/>
    <property type="match status" value="1"/>
</dbReference>
<evidence type="ECO:0000256" key="5">
    <source>
        <dbReference type="ARBA" id="ARBA00022989"/>
    </source>
</evidence>
<feature type="transmembrane region" description="Helical" evidence="8">
    <location>
        <begin position="169"/>
        <end position="188"/>
    </location>
</feature>
<dbReference type="InterPro" id="IPR034804">
    <property type="entry name" value="SQR/QFR_C/D"/>
</dbReference>
<dbReference type="InterPro" id="IPR014314">
    <property type="entry name" value="Succ_DH_cytb556"/>
</dbReference>
<keyword evidence="4" id="KW-0479">Metal-binding</keyword>
<evidence type="ECO:0000313" key="9">
    <source>
        <dbReference type="EMBL" id="EOO00945.1"/>
    </source>
</evidence>
<keyword evidence="2" id="KW-0349">Heme</keyword>
<dbReference type="PANTHER" id="PTHR10978">
    <property type="entry name" value="SUCCINATE DEHYDROGENASE CYTOCHROME B560 SUBUNIT"/>
    <property type="match status" value="1"/>
</dbReference>
<dbReference type="Proteomes" id="UP000014074">
    <property type="component" value="Unassembled WGS sequence"/>
</dbReference>
<dbReference type="GO" id="GO:0006121">
    <property type="term" value="P:mitochondrial electron transport, succinate to ubiquinone"/>
    <property type="evidence" value="ECO:0007669"/>
    <property type="project" value="TreeGrafter"/>
</dbReference>
<evidence type="ECO:0000256" key="2">
    <source>
        <dbReference type="ARBA" id="ARBA00022617"/>
    </source>
</evidence>
<dbReference type="KEGG" id="tmn:UCRPA7_3561"/>
<organism evidence="9 10">
    <name type="scientific">Phaeoacremonium minimum (strain UCR-PA7)</name>
    <name type="common">Esca disease fungus</name>
    <name type="synonym">Togninia minima</name>
    <dbReference type="NCBI Taxonomy" id="1286976"/>
    <lineage>
        <taxon>Eukaryota</taxon>
        <taxon>Fungi</taxon>
        <taxon>Dikarya</taxon>
        <taxon>Ascomycota</taxon>
        <taxon>Pezizomycotina</taxon>
        <taxon>Sordariomycetes</taxon>
        <taxon>Sordariomycetidae</taxon>
        <taxon>Togniniales</taxon>
        <taxon>Togniniaceae</taxon>
        <taxon>Phaeoacremonium</taxon>
    </lineage>
</organism>
<dbReference type="PANTHER" id="PTHR10978:SF5">
    <property type="entry name" value="SUCCINATE DEHYDROGENASE CYTOCHROME B560 SUBUNIT, MITOCHONDRIAL"/>
    <property type="match status" value="1"/>
</dbReference>
<dbReference type="InterPro" id="IPR000701">
    <property type="entry name" value="SuccDH_FuR_B_TM-su"/>
</dbReference>
<dbReference type="SUPFAM" id="SSF81343">
    <property type="entry name" value="Fumarate reductase respiratory complex transmembrane subunits"/>
    <property type="match status" value="1"/>
</dbReference>
<dbReference type="GO" id="GO:0016020">
    <property type="term" value="C:membrane"/>
    <property type="evidence" value="ECO:0007669"/>
    <property type="project" value="UniProtKB-SubCell"/>
</dbReference>
<evidence type="ECO:0000313" key="10">
    <source>
        <dbReference type="Proteomes" id="UP000014074"/>
    </source>
</evidence>
<dbReference type="GO" id="GO:0009055">
    <property type="term" value="F:electron transfer activity"/>
    <property type="evidence" value="ECO:0007669"/>
    <property type="project" value="InterPro"/>
</dbReference>
<dbReference type="Gene3D" id="1.20.1300.10">
    <property type="entry name" value="Fumarate reductase/succinate dehydrogenase, transmembrane subunit"/>
    <property type="match status" value="1"/>
</dbReference>
<name>R8BNT9_PHAM7</name>
<dbReference type="HOGENOM" id="CLU_094691_0_1_1"/>
<dbReference type="GeneID" id="19323921"/>
<evidence type="ECO:0000256" key="4">
    <source>
        <dbReference type="ARBA" id="ARBA00022723"/>
    </source>
</evidence>
<keyword evidence="3 8" id="KW-0812">Transmembrane</keyword>
<keyword evidence="10" id="KW-1185">Reference proteome</keyword>
<feature type="transmembrane region" description="Helical" evidence="8">
    <location>
        <begin position="85"/>
        <end position="108"/>
    </location>
</feature>
<dbReference type="CDD" id="cd03499">
    <property type="entry name" value="SQR_TypeC_SdhC"/>
    <property type="match status" value="1"/>
</dbReference>
<dbReference type="InterPro" id="IPR018495">
    <property type="entry name" value="Succ_DH_cyt_bsu_CS"/>
</dbReference>
<reference evidence="10" key="1">
    <citation type="journal article" date="2013" name="Genome Announc.">
        <title>Draft genome sequence of the ascomycete Phaeoacremonium aleophilum strain UCR-PA7, a causal agent of the esca disease complex in grapevines.</title>
        <authorList>
            <person name="Blanco-Ulate B."/>
            <person name="Rolshausen P."/>
            <person name="Cantu D."/>
        </authorList>
    </citation>
    <scope>NUCLEOTIDE SEQUENCE [LARGE SCALE GENOMIC DNA]</scope>
    <source>
        <strain evidence="10">UCR-PA7</strain>
    </source>
</reference>
<evidence type="ECO:0000256" key="8">
    <source>
        <dbReference type="SAM" id="Phobius"/>
    </source>
</evidence>
<keyword evidence="6" id="KW-0408">Iron</keyword>
<dbReference type="GO" id="GO:0046872">
    <property type="term" value="F:metal ion binding"/>
    <property type="evidence" value="ECO:0007669"/>
    <property type="project" value="UniProtKB-KW"/>
</dbReference>
<dbReference type="Pfam" id="PF01127">
    <property type="entry name" value="Sdh_cyt"/>
    <property type="match status" value="1"/>
</dbReference>
<dbReference type="OrthoDB" id="588261at2759"/>
<proteinExistence type="predicted"/>
<keyword evidence="5 8" id="KW-1133">Transmembrane helix</keyword>
<dbReference type="EMBL" id="KB933059">
    <property type="protein sequence ID" value="EOO00945.1"/>
    <property type="molecule type" value="Genomic_DNA"/>
</dbReference>
<keyword evidence="7 8" id="KW-0472">Membrane</keyword>
<evidence type="ECO:0000256" key="6">
    <source>
        <dbReference type="ARBA" id="ARBA00023004"/>
    </source>
</evidence>